<dbReference type="Pfam" id="PF06912">
    <property type="entry name" value="DUF1275"/>
    <property type="match status" value="1"/>
</dbReference>
<comment type="caution">
    <text evidence="2">The sequence shown here is derived from an EMBL/GenBank/DDBJ whole genome shotgun (WGS) entry which is preliminary data.</text>
</comment>
<organism evidence="2 3">
    <name type="scientific">Methylobacterium jeotgali</name>
    <dbReference type="NCBI Taxonomy" id="381630"/>
    <lineage>
        <taxon>Bacteria</taxon>
        <taxon>Pseudomonadati</taxon>
        <taxon>Pseudomonadota</taxon>
        <taxon>Alphaproteobacteria</taxon>
        <taxon>Hyphomicrobiales</taxon>
        <taxon>Methylobacteriaceae</taxon>
        <taxon>Methylobacterium</taxon>
    </lineage>
</organism>
<keyword evidence="1" id="KW-0472">Membrane</keyword>
<evidence type="ECO:0008006" key="4">
    <source>
        <dbReference type="Google" id="ProtNLM"/>
    </source>
</evidence>
<keyword evidence="1" id="KW-1133">Transmembrane helix</keyword>
<dbReference type="PANTHER" id="PTHR37314">
    <property type="entry name" value="SLR0142 PROTEIN"/>
    <property type="match status" value="1"/>
</dbReference>
<proteinExistence type="predicted"/>
<gene>
    <name evidence="2" type="ORF">AOPFMNJM_2953</name>
</gene>
<sequence length="223" mass="22262">MTRAFEIAFGLTLTALAGFIDALGFIRLGGLYTSFMSGNTTRMSVALGQGAWTLAAGPAVLIATFAVGAMLGGGLAGLTSPRWRTACVLGFEALLLVAALAMEITVPDHAVAALFMALAMGAQNAALVHVGGFRAGTTFVTGALYGFGQKLGLALAGHGPAFGWVPDGAVWLALLSGAVAGTVAYGVSPLYALCGAVATATLLAALAGGFALAGRQVVDPSER</sequence>
<dbReference type="Proteomes" id="UP001055102">
    <property type="component" value="Unassembled WGS sequence"/>
</dbReference>
<protein>
    <recommendedName>
        <fullName evidence="4">DUF1275 domain-containing protein</fullName>
    </recommendedName>
</protein>
<keyword evidence="3" id="KW-1185">Reference proteome</keyword>
<dbReference type="EMBL" id="BPQR01000049">
    <property type="protein sequence ID" value="GJE07624.1"/>
    <property type="molecule type" value="Genomic_DNA"/>
</dbReference>
<evidence type="ECO:0000313" key="2">
    <source>
        <dbReference type="EMBL" id="GJE07624.1"/>
    </source>
</evidence>
<feature type="transmembrane region" description="Helical" evidence="1">
    <location>
        <begin position="7"/>
        <end position="30"/>
    </location>
</feature>
<reference evidence="2" key="1">
    <citation type="journal article" date="2021" name="Front. Microbiol.">
        <title>Comprehensive Comparative Genomics and Phenotyping of Methylobacterium Species.</title>
        <authorList>
            <person name="Alessa O."/>
            <person name="Ogura Y."/>
            <person name="Fujitani Y."/>
            <person name="Takami H."/>
            <person name="Hayashi T."/>
            <person name="Sahin N."/>
            <person name="Tani A."/>
        </authorList>
    </citation>
    <scope>NUCLEOTIDE SEQUENCE</scope>
    <source>
        <strain evidence="2">LMG 23639</strain>
    </source>
</reference>
<evidence type="ECO:0000313" key="3">
    <source>
        <dbReference type="Proteomes" id="UP001055102"/>
    </source>
</evidence>
<dbReference type="RefSeq" id="WP_238276906.1">
    <property type="nucleotide sequence ID" value="NZ_BPQR01000049.1"/>
</dbReference>
<evidence type="ECO:0000256" key="1">
    <source>
        <dbReference type="SAM" id="Phobius"/>
    </source>
</evidence>
<name>A0ABQ4SYL0_9HYPH</name>
<accession>A0ABQ4SYL0</accession>
<feature type="transmembrane region" description="Helical" evidence="1">
    <location>
        <begin position="83"/>
        <end position="106"/>
    </location>
</feature>
<reference evidence="2" key="2">
    <citation type="submission" date="2021-08" db="EMBL/GenBank/DDBJ databases">
        <authorList>
            <person name="Tani A."/>
            <person name="Ola A."/>
            <person name="Ogura Y."/>
            <person name="Katsura K."/>
            <person name="Hayashi T."/>
        </authorList>
    </citation>
    <scope>NUCLEOTIDE SEQUENCE</scope>
    <source>
        <strain evidence="2">LMG 23639</strain>
    </source>
</reference>
<feature type="transmembrane region" description="Helical" evidence="1">
    <location>
        <begin position="50"/>
        <end position="71"/>
    </location>
</feature>
<dbReference type="PANTHER" id="PTHR37314:SF4">
    <property type="entry name" value="UPF0700 TRANSMEMBRANE PROTEIN YOAK"/>
    <property type="match status" value="1"/>
</dbReference>
<keyword evidence="1" id="KW-0812">Transmembrane</keyword>
<feature type="transmembrane region" description="Helical" evidence="1">
    <location>
        <begin position="190"/>
        <end position="213"/>
    </location>
</feature>
<dbReference type="InterPro" id="IPR010699">
    <property type="entry name" value="DUF1275"/>
</dbReference>